<dbReference type="OrthoDB" id="9776534at2"/>
<dbReference type="CDD" id="cd00498">
    <property type="entry name" value="Hsp33"/>
    <property type="match status" value="1"/>
</dbReference>
<dbReference type="InterPro" id="IPR016153">
    <property type="entry name" value="Heat_shock_Hsp33_N"/>
</dbReference>
<evidence type="ECO:0000256" key="6">
    <source>
        <dbReference type="HAMAP-Rule" id="MF_00117"/>
    </source>
</evidence>
<keyword evidence="1 6" id="KW-0963">Cytoplasm</keyword>
<comment type="PTM">
    <text evidence="6">Under oxidizing conditions two disulfide bonds are formed involving the reactive cysteines. Under reducing conditions zinc is bound to the reactive cysteines and the protein is inactive.</text>
</comment>
<keyword evidence="5 6" id="KW-0676">Redox-active center</keyword>
<comment type="similarity">
    <text evidence="6">Belongs to the HSP33 family.</text>
</comment>
<evidence type="ECO:0000256" key="2">
    <source>
        <dbReference type="ARBA" id="ARBA00022833"/>
    </source>
</evidence>
<reference evidence="7 8" key="1">
    <citation type="submission" date="2019-05" db="EMBL/GenBank/DDBJ databases">
        <title>Culicoidintestinum kansasii gen. nov., sp. nov. from the gastrointestinal tract of the biting midge, Culicoides sonorensis.</title>
        <authorList>
            <person name="Neupane S."/>
            <person name="Ghosh A."/>
            <person name="Gunther S."/>
            <person name="Martin K."/>
            <person name="Zurek L."/>
        </authorList>
    </citation>
    <scope>NUCLEOTIDE SEQUENCE [LARGE SCALE GENOMIC DNA]</scope>
    <source>
        <strain evidence="7 8">CS-1</strain>
    </source>
</reference>
<dbReference type="InterPro" id="IPR016154">
    <property type="entry name" value="Heat_shock_Hsp33_C"/>
</dbReference>
<dbReference type="SUPFAM" id="SSF64397">
    <property type="entry name" value="Hsp33 domain"/>
    <property type="match status" value="1"/>
</dbReference>
<comment type="caution">
    <text evidence="7">The sequence shown here is derived from an EMBL/GenBank/DDBJ whole genome shotgun (WGS) entry which is preliminary data.</text>
</comment>
<dbReference type="PIRSF" id="PIRSF005261">
    <property type="entry name" value="Heat_shock_Hsp33"/>
    <property type="match status" value="1"/>
</dbReference>
<dbReference type="PANTHER" id="PTHR30111:SF1">
    <property type="entry name" value="33 KDA CHAPERONIN"/>
    <property type="match status" value="1"/>
</dbReference>
<comment type="function">
    <text evidence="6">Redox regulated molecular chaperone. Protects both thermally unfolding and oxidatively damaged proteins from irreversible aggregation. Plays an important role in the bacterial defense system toward oxidative stress.</text>
</comment>
<dbReference type="EMBL" id="VBWP01000001">
    <property type="protein sequence ID" value="TLG77153.1"/>
    <property type="molecule type" value="Genomic_DNA"/>
</dbReference>
<proteinExistence type="inferred from homology"/>
<evidence type="ECO:0000256" key="5">
    <source>
        <dbReference type="ARBA" id="ARBA00023284"/>
    </source>
</evidence>
<dbReference type="HAMAP" id="MF_00117">
    <property type="entry name" value="HslO"/>
    <property type="match status" value="1"/>
</dbReference>
<dbReference type="GO" id="GO:0051082">
    <property type="term" value="F:unfolded protein binding"/>
    <property type="evidence" value="ECO:0007669"/>
    <property type="project" value="UniProtKB-UniRule"/>
</dbReference>
<dbReference type="NCBIfam" id="NF001033">
    <property type="entry name" value="PRK00114.1"/>
    <property type="match status" value="1"/>
</dbReference>
<dbReference type="RefSeq" id="WP_138189762.1">
    <property type="nucleotide sequence ID" value="NZ_VBWP01000001.1"/>
</dbReference>
<dbReference type="InParanoid" id="A0A5R8QI92"/>
<evidence type="ECO:0000256" key="3">
    <source>
        <dbReference type="ARBA" id="ARBA00023157"/>
    </source>
</evidence>
<evidence type="ECO:0000256" key="4">
    <source>
        <dbReference type="ARBA" id="ARBA00023186"/>
    </source>
</evidence>
<dbReference type="GO" id="GO:0042026">
    <property type="term" value="P:protein refolding"/>
    <property type="evidence" value="ECO:0007669"/>
    <property type="project" value="TreeGrafter"/>
</dbReference>
<dbReference type="Pfam" id="PF01430">
    <property type="entry name" value="HSP33"/>
    <property type="match status" value="1"/>
</dbReference>
<evidence type="ECO:0000313" key="8">
    <source>
        <dbReference type="Proteomes" id="UP000306912"/>
    </source>
</evidence>
<gene>
    <name evidence="6" type="primary">hslO</name>
    <name evidence="7" type="ORF">FEZ08_00615</name>
</gene>
<evidence type="ECO:0000313" key="7">
    <source>
        <dbReference type="EMBL" id="TLG77153.1"/>
    </source>
</evidence>
<dbReference type="SUPFAM" id="SSF118352">
    <property type="entry name" value="HSP33 redox switch-like"/>
    <property type="match status" value="1"/>
</dbReference>
<name>A0A5R8QI92_9FIRM</name>
<dbReference type="AlphaFoldDB" id="A0A5R8QI92"/>
<comment type="subcellular location">
    <subcellularLocation>
        <location evidence="6">Cytoplasm</location>
    </subcellularLocation>
</comment>
<protein>
    <recommendedName>
        <fullName evidence="6">33 kDa chaperonin</fullName>
    </recommendedName>
    <alternativeName>
        <fullName evidence="6">Heat shock protein 33 homolog</fullName>
        <shortName evidence="6">HSP33</shortName>
    </alternativeName>
</protein>
<dbReference type="GO" id="GO:0005737">
    <property type="term" value="C:cytoplasm"/>
    <property type="evidence" value="ECO:0007669"/>
    <property type="project" value="UniProtKB-SubCell"/>
</dbReference>
<dbReference type="Gene3D" id="3.55.30.10">
    <property type="entry name" value="Hsp33 domain"/>
    <property type="match status" value="1"/>
</dbReference>
<dbReference type="PANTHER" id="PTHR30111">
    <property type="entry name" value="33 KDA CHAPERONIN"/>
    <property type="match status" value="1"/>
</dbReference>
<evidence type="ECO:0000256" key="1">
    <source>
        <dbReference type="ARBA" id="ARBA00022490"/>
    </source>
</evidence>
<dbReference type="InterPro" id="IPR000397">
    <property type="entry name" value="Heat_shock_Hsp33"/>
</dbReference>
<dbReference type="FunCoup" id="A0A5R8QI92">
    <property type="interactions" value="127"/>
</dbReference>
<dbReference type="Gene3D" id="3.90.1280.10">
    <property type="entry name" value="HSP33 redox switch-like"/>
    <property type="match status" value="1"/>
</dbReference>
<keyword evidence="8" id="KW-1185">Reference proteome</keyword>
<dbReference type="GO" id="GO:0044183">
    <property type="term" value="F:protein folding chaperone"/>
    <property type="evidence" value="ECO:0007669"/>
    <property type="project" value="TreeGrafter"/>
</dbReference>
<feature type="disulfide bond" description="Redox-active" evidence="6">
    <location>
        <begin position="235"/>
        <end position="237"/>
    </location>
</feature>
<organism evidence="7 8">
    <name type="scientific">Culicoidibacter larvae</name>
    <dbReference type="NCBI Taxonomy" id="2579976"/>
    <lineage>
        <taxon>Bacteria</taxon>
        <taxon>Bacillati</taxon>
        <taxon>Bacillota</taxon>
        <taxon>Culicoidibacteria</taxon>
        <taxon>Culicoidibacterales</taxon>
        <taxon>Culicoidibacteraceae</taxon>
        <taxon>Culicoidibacter</taxon>
    </lineage>
</organism>
<keyword evidence="2 6" id="KW-0862">Zinc</keyword>
<keyword evidence="3 6" id="KW-1015">Disulfide bond</keyword>
<feature type="disulfide bond" description="Redox-active" evidence="6">
    <location>
        <begin position="268"/>
        <end position="271"/>
    </location>
</feature>
<keyword evidence="4 6" id="KW-0143">Chaperone</keyword>
<accession>A0A5R8QI92</accession>
<sequence length="291" mass="31895">MSDYLTKMLGFNKQVRIYVTQTTNMLEEMCELNGATPVVRAAFGRTISVAAMMGGMLKGKERLNIRVEGDGPIGKIVVDAHADGKIRGYVSNPVVELPLNDKGKLDVRGAVGTQGLIYVIKDIGLKDYFTGQTEIISGELGEDFAYYFTVSEQVPTAVSVGVLVDTDWSIKASGGLIVQVLPGTDEAVLDQLEASLADLPPISGLLADGKTPEEIVAMICDDFEVLETQEIYFECGCSRERFETALMSIGKDELESMINDGETIETVCNFCHKKYYFSVDELKDLKSRIEK</sequence>
<dbReference type="Proteomes" id="UP000306912">
    <property type="component" value="Unassembled WGS sequence"/>
</dbReference>